<dbReference type="SUPFAM" id="SSF53335">
    <property type="entry name" value="S-adenosyl-L-methionine-dependent methyltransferases"/>
    <property type="match status" value="1"/>
</dbReference>
<proteinExistence type="predicted"/>
<evidence type="ECO:0000259" key="1">
    <source>
        <dbReference type="Pfam" id="PF13649"/>
    </source>
</evidence>
<dbReference type="Gene3D" id="3.40.50.150">
    <property type="entry name" value="Vaccinia Virus protein VP39"/>
    <property type="match status" value="1"/>
</dbReference>
<organism evidence="2 3">
    <name type="scientific">Passalora fulva</name>
    <name type="common">Tomato leaf mold</name>
    <name type="synonym">Cladosporium fulvum</name>
    <dbReference type="NCBI Taxonomy" id="5499"/>
    <lineage>
        <taxon>Eukaryota</taxon>
        <taxon>Fungi</taxon>
        <taxon>Dikarya</taxon>
        <taxon>Ascomycota</taxon>
        <taxon>Pezizomycotina</taxon>
        <taxon>Dothideomycetes</taxon>
        <taxon>Dothideomycetidae</taxon>
        <taxon>Mycosphaerellales</taxon>
        <taxon>Mycosphaerellaceae</taxon>
        <taxon>Fulvia</taxon>
    </lineage>
</organism>
<dbReference type="PANTHER" id="PTHR43591">
    <property type="entry name" value="METHYLTRANSFERASE"/>
    <property type="match status" value="1"/>
</dbReference>
<accession>A0A9Q8LIS1</accession>
<protein>
    <recommendedName>
        <fullName evidence="1">Methyltransferase domain-containing protein</fullName>
    </recommendedName>
</protein>
<dbReference type="EMBL" id="CP090167">
    <property type="protein sequence ID" value="UJO18244.1"/>
    <property type="molecule type" value="Genomic_DNA"/>
</dbReference>
<dbReference type="KEGG" id="ffu:CLAFUR5_06170"/>
<evidence type="ECO:0000313" key="2">
    <source>
        <dbReference type="EMBL" id="UJO18244.1"/>
    </source>
</evidence>
<dbReference type="OrthoDB" id="3623237at2759"/>
<dbReference type="OMA" id="VMANWIF"/>
<keyword evidence="3" id="KW-1185">Reference proteome</keyword>
<name>A0A9Q8LIS1_PASFU</name>
<dbReference type="CDD" id="cd02440">
    <property type="entry name" value="AdoMet_MTases"/>
    <property type="match status" value="1"/>
</dbReference>
<reference evidence="2" key="1">
    <citation type="submission" date="2021-12" db="EMBL/GenBank/DDBJ databases">
        <authorList>
            <person name="Zaccaron A."/>
            <person name="Stergiopoulos I."/>
        </authorList>
    </citation>
    <scope>NUCLEOTIDE SEQUENCE</scope>
    <source>
        <strain evidence="2">Race5_Kim</strain>
    </source>
</reference>
<dbReference type="InterPro" id="IPR029063">
    <property type="entry name" value="SAM-dependent_MTases_sf"/>
</dbReference>
<dbReference type="PANTHER" id="PTHR43591:SF110">
    <property type="entry name" value="RHODANESE DOMAIN-CONTAINING PROTEIN"/>
    <property type="match status" value="1"/>
</dbReference>
<evidence type="ECO:0000313" key="3">
    <source>
        <dbReference type="Proteomes" id="UP000756132"/>
    </source>
</evidence>
<dbReference type="InterPro" id="IPR041698">
    <property type="entry name" value="Methyltransf_25"/>
</dbReference>
<feature type="domain" description="Methyltransferase" evidence="1">
    <location>
        <begin position="46"/>
        <end position="148"/>
    </location>
</feature>
<dbReference type="Proteomes" id="UP000756132">
    <property type="component" value="Chromosome 5"/>
</dbReference>
<dbReference type="Pfam" id="PF13649">
    <property type="entry name" value="Methyltransf_25"/>
    <property type="match status" value="1"/>
</dbReference>
<dbReference type="RefSeq" id="XP_047762610.1">
    <property type="nucleotide sequence ID" value="XM_047905318.1"/>
</dbReference>
<dbReference type="GeneID" id="71986048"/>
<dbReference type="AlphaFoldDB" id="A0A9Q8LIS1"/>
<gene>
    <name evidence="2" type="ORF">CLAFUR5_06170</name>
</gene>
<reference evidence="2" key="2">
    <citation type="journal article" date="2022" name="Microb. Genom.">
        <title>A chromosome-scale genome assembly of the tomato pathogen Cladosporium fulvum reveals a compartmentalized genome architecture and the presence of a dispensable chromosome.</title>
        <authorList>
            <person name="Zaccaron A.Z."/>
            <person name="Chen L.H."/>
            <person name="Samaras A."/>
            <person name="Stergiopoulos I."/>
        </authorList>
    </citation>
    <scope>NUCLEOTIDE SEQUENCE</scope>
    <source>
        <strain evidence="2">Race5_Kim</strain>
    </source>
</reference>
<sequence length="256" mass="27669">MSATEQFKTAYNASAATYNDYGSTPIGQLESQLIKIALGDCSGLTVLDLGGGTGLHAREAVELGALSVDVIDVSLEMLNVAQVLGQGPAHVEKLRYFEADVSKPLEHLSLRQEKYDVVMANWIFGCAPTLDVLEGMFANIAKYLKPGGKFVGVRDANVEELQAAFPKYGVSARNIEAIPGGIKYLVSIHTTPTTQFEASSMNITRSGSTAMYEQYGLRNVRVVPCEQAEVVKEEPDFWKDFLASPNLAVVQAVNSS</sequence>